<accession>H1W509</accession>
<gene>
    <name evidence="2" type="ORF">CH063_15916</name>
</gene>
<feature type="compositionally biased region" description="Low complexity" evidence="1">
    <location>
        <begin position="99"/>
        <end position="119"/>
    </location>
</feature>
<name>H1W509_COLHI</name>
<evidence type="ECO:0000313" key="3">
    <source>
        <dbReference type="Proteomes" id="UP000007174"/>
    </source>
</evidence>
<dbReference type="HOGENOM" id="CLU_2066942_0_0_1"/>
<feature type="region of interest" description="Disordered" evidence="1">
    <location>
        <begin position="96"/>
        <end position="119"/>
    </location>
</feature>
<dbReference type="eggNOG" id="KOG0255">
    <property type="taxonomic scope" value="Eukaryota"/>
</dbReference>
<feature type="compositionally biased region" description="Polar residues" evidence="1">
    <location>
        <begin position="35"/>
        <end position="46"/>
    </location>
</feature>
<dbReference type="STRING" id="759273.H1W509"/>
<dbReference type="VEuPathDB" id="FungiDB:CH63R_11122"/>
<feature type="compositionally biased region" description="Polar residues" evidence="1">
    <location>
        <begin position="1"/>
        <end position="11"/>
    </location>
</feature>
<proteinExistence type="predicted"/>
<protein>
    <submittedName>
        <fullName evidence="2">Uncharacterized protein</fullName>
    </submittedName>
</protein>
<feature type="non-terminal residue" evidence="2">
    <location>
        <position position="119"/>
    </location>
</feature>
<reference evidence="3" key="1">
    <citation type="journal article" date="2012" name="Nat. Genet.">
        <title>Lifestyle transitions in plant pathogenic Colletotrichum fungi deciphered by genome and transcriptome analyses.</title>
        <authorList>
            <person name="O'Connell R.J."/>
            <person name="Thon M.R."/>
            <person name="Hacquard S."/>
            <person name="Amyotte S.G."/>
            <person name="Kleemann J."/>
            <person name="Torres M.F."/>
            <person name="Damm U."/>
            <person name="Buiate E.A."/>
            <person name="Epstein L."/>
            <person name="Alkan N."/>
            <person name="Altmueller J."/>
            <person name="Alvarado-Balderrama L."/>
            <person name="Bauser C.A."/>
            <person name="Becker C."/>
            <person name="Birren B.W."/>
            <person name="Chen Z."/>
            <person name="Choi J."/>
            <person name="Crouch J.A."/>
            <person name="Duvick J.P."/>
            <person name="Farman M.A."/>
            <person name="Gan P."/>
            <person name="Heiman D."/>
            <person name="Henrissat B."/>
            <person name="Howard R.J."/>
            <person name="Kabbage M."/>
            <person name="Koch C."/>
            <person name="Kracher B."/>
            <person name="Kubo Y."/>
            <person name="Law A.D."/>
            <person name="Lebrun M.-H."/>
            <person name="Lee Y.-H."/>
            <person name="Miyara I."/>
            <person name="Moore N."/>
            <person name="Neumann U."/>
            <person name="Nordstroem K."/>
            <person name="Panaccione D.G."/>
            <person name="Panstruga R."/>
            <person name="Place M."/>
            <person name="Proctor R.H."/>
            <person name="Prusky D."/>
            <person name="Rech G."/>
            <person name="Reinhardt R."/>
            <person name="Rollins J.A."/>
            <person name="Rounsley S."/>
            <person name="Schardl C.L."/>
            <person name="Schwartz D.C."/>
            <person name="Shenoy N."/>
            <person name="Shirasu K."/>
            <person name="Sikhakolli U.R."/>
            <person name="Stueber K."/>
            <person name="Sukno S.A."/>
            <person name="Sweigard J.A."/>
            <person name="Takano Y."/>
            <person name="Takahara H."/>
            <person name="Trail F."/>
            <person name="van der Does H.C."/>
            <person name="Voll L.M."/>
            <person name="Will I."/>
            <person name="Young S."/>
            <person name="Zeng Q."/>
            <person name="Zhang J."/>
            <person name="Zhou S."/>
            <person name="Dickman M.B."/>
            <person name="Schulze-Lefert P."/>
            <person name="Ver Loren van Themaat E."/>
            <person name="Ma L.-J."/>
            <person name="Vaillancourt L.J."/>
        </authorList>
    </citation>
    <scope>NUCLEOTIDE SEQUENCE [LARGE SCALE GENOMIC DNA]</scope>
    <source>
        <strain evidence="3">IMI 349063</strain>
    </source>
</reference>
<organism evidence="2 3">
    <name type="scientific">Colletotrichum higginsianum (strain IMI 349063)</name>
    <name type="common">Crucifer anthracnose fungus</name>
    <dbReference type="NCBI Taxonomy" id="759273"/>
    <lineage>
        <taxon>Eukaryota</taxon>
        <taxon>Fungi</taxon>
        <taxon>Dikarya</taxon>
        <taxon>Ascomycota</taxon>
        <taxon>Pezizomycotina</taxon>
        <taxon>Sordariomycetes</taxon>
        <taxon>Hypocreomycetidae</taxon>
        <taxon>Glomerellales</taxon>
        <taxon>Glomerellaceae</taxon>
        <taxon>Colletotrichum</taxon>
        <taxon>Colletotrichum destructivum species complex</taxon>
    </lineage>
</organism>
<evidence type="ECO:0000313" key="2">
    <source>
        <dbReference type="EMBL" id="CCF47573.1"/>
    </source>
</evidence>
<evidence type="ECO:0000256" key="1">
    <source>
        <dbReference type="SAM" id="MobiDB-lite"/>
    </source>
</evidence>
<dbReference type="Proteomes" id="UP000007174">
    <property type="component" value="Unassembled WGS sequence"/>
</dbReference>
<sequence>MDHPSRTSSHTLPPDSPSDMDDAAAGRQYAPVTAAATNTPSHPASQHNRRRSSVTSALHPVATKERVDPVLDVNLPYRTLSPNANLDEYRIETRAGEIPAATTTSAAAGPDGTPAGNYN</sequence>
<dbReference type="AlphaFoldDB" id="H1W509"/>
<dbReference type="EMBL" id="CACQ02009882">
    <property type="protein sequence ID" value="CCF47573.1"/>
    <property type="molecule type" value="Genomic_DNA"/>
</dbReference>
<feature type="region of interest" description="Disordered" evidence="1">
    <location>
        <begin position="1"/>
        <end position="61"/>
    </location>
</feature>